<gene>
    <name evidence="2" type="ORF">PG993_005929</name>
</gene>
<organism evidence="2 3">
    <name type="scientific">Apiospora rasikravindrae</name>
    <dbReference type="NCBI Taxonomy" id="990691"/>
    <lineage>
        <taxon>Eukaryota</taxon>
        <taxon>Fungi</taxon>
        <taxon>Dikarya</taxon>
        <taxon>Ascomycota</taxon>
        <taxon>Pezizomycotina</taxon>
        <taxon>Sordariomycetes</taxon>
        <taxon>Xylariomycetidae</taxon>
        <taxon>Amphisphaeriales</taxon>
        <taxon>Apiosporaceae</taxon>
        <taxon>Apiospora</taxon>
    </lineage>
</organism>
<keyword evidence="3" id="KW-1185">Reference proteome</keyword>
<feature type="region of interest" description="Disordered" evidence="1">
    <location>
        <begin position="1"/>
        <end position="35"/>
    </location>
</feature>
<dbReference type="Proteomes" id="UP001444661">
    <property type="component" value="Unassembled WGS sequence"/>
</dbReference>
<evidence type="ECO:0000313" key="2">
    <source>
        <dbReference type="EMBL" id="KAK8043499.1"/>
    </source>
</evidence>
<evidence type="ECO:0008006" key="4">
    <source>
        <dbReference type="Google" id="ProtNLM"/>
    </source>
</evidence>
<protein>
    <recommendedName>
        <fullName evidence="4">Myb-like domain-containing protein</fullName>
    </recommendedName>
</protein>
<name>A0ABR1TA63_9PEZI</name>
<reference evidence="2 3" key="1">
    <citation type="submission" date="2023-01" db="EMBL/GenBank/DDBJ databases">
        <title>Analysis of 21 Apiospora genomes using comparative genomics revels a genus with tremendous synthesis potential of carbohydrate active enzymes and secondary metabolites.</title>
        <authorList>
            <person name="Sorensen T."/>
        </authorList>
    </citation>
    <scope>NUCLEOTIDE SEQUENCE [LARGE SCALE GENOMIC DNA]</scope>
    <source>
        <strain evidence="2 3">CBS 33761</strain>
    </source>
</reference>
<proteinExistence type="predicted"/>
<evidence type="ECO:0000256" key="1">
    <source>
        <dbReference type="SAM" id="MobiDB-lite"/>
    </source>
</evidence>
<sequence length="302" mass="33126">MAPKRSQNQKGKKGKKPSSPNPPSGPKPADNMDKDLMLIMTAFEQHHPKFNVSNWAAIAAKRGLSDATAKIRFSKIRDRFIAVTKDATAINGEEDGPSANTTHLAPPAPAVGTSVVPPIRAARVTRATSRAIRGTKRARPVDEVDVEDDGDNVPSTRPALPAPSGPSIPSTSSRVTNKRQRRPRRAASEPKEDDEAEDWKTPSPTSSSEIPALPLRLPSLRNPSISHDEQIRQMDEASRARARWRQEFGQQEETARVHLRLPRWIERDQEEDGRAEQATSAPATSQSGRNQTGRTPPSHPGR</sequence>
<feature type="compositionally biased region" description="Low complexity" evidence="1">
    <location>
        <begin position="119"/>
        <end position="132"/>
    </location>
</feature>
<evidence type="ECO:0000313" key="3">
    <source>
        <dbReference type="Proteomes" id="UP001444661"/>
    </source>
</evidence>
<dbReference type="EMBL" id="JAQQWK010000004">
    <property type="protein sequence ID" value="KAK8043499.1"/>
    <property type="molecule type" value="Genomic_DNA"/>
</dbReference>
<feature type="compositionally biased region" description="Basic and acidic residues" evidence="1">
    <location>
        <begin position="226"/>
        <end position="239"/>
    </location>
</feature>
<feature type="compositionally biased region" description="Polar residues" evidence="1">
    <location>
        <begin position="277"/>
        <end position="295"/>
    </location>
</feature>
<feature type="compositionally biased region" description="Basic and acidic residues" evidence="1">
    <location>
        <begin position="263"/>
        <end position="275"/>
    </location>
</feature>
<accession>A0ABR1TA63</accession>
<feature type="region of interest" description="Disordered" evidence="1">
    <location>
        <begin position="92"/>
        <end position="302"/>
    </location>
</feature>
<comment type="caution">
    <text evidence="2">The sequence shown here is derived from an EMBL/GenBank/DDBJ whole genome shotgun (WGS) entry which is preliminary data.</text>
</comment>
<feature type="compositionally biased region" description="Low complexity" evidence="1">
    <location>
        <begin position="211"/>
        <end position="224"/>
    </location>
</feature>
<feature type="compositionally biased region" description="Basic residues" evidence="1">
    <location>
        <begin position="176"/>
        <end position="185"/>
    </location>
</feature>